<evidence type="ECO:0000313" key="5">
    <source>
        <dbReference type="EMBL" id="EGX54507.1"/>
    </source>
</evidence>
<name>G2GPR1_9ACTN</name>
<evidence type="ECO:0000256" key="1">
    <source>
        <dbReference type="ARBA" id="ARBA00023015"/>
    </source>
</evidence>
<dbReference type="InterPro" id="IPR036388">
    <property type="entry name" value="WH-like_DNA-bd_sf"/>
</dbReference>
<dbReference type="PROSITE" id="PS50043">
    <property type="entry name" value="HTH_LUXR_2"/>
    <property type="match status" value="1"/>
</dbReference>
<feature type="domain" description="HTH luxR-type" evidence="4">
    <location>
        <begin position="65"/>
        <end position="130"/>
    </location>
</feature>
<sequence length="132" mass="14459">TAGDTAAARRLLAHCLTEARRERLRRPFLEAGGWAAPYLGAAPLRTLAAGWLVPGPPGPAAAPVAQPLVEPLSGRERDVLERLARMMSTQDIAADLYVSVNTVKTHLKSVYRKLSVNRRNEAVRRARELDLL</sequence>
<dbReference type="GO" id="GO:0003677">
    <property type="term" value="F:DNA binding"/>
    <property type="evidence" value="ECO:0007669"/>
    <property type="project" value="UniProtKB-KW"/>
</dbReference>
<dbReference type="PANTHER" id="PTHR44688:SF16">
    <property type="entry name" value="DNA-BINDING TRANSCRIPTIONAL ACTIVATOR DEVR_DOSR"/>
    <property type="match status" value="1"/>
</dbReference>
<dbReference type="Gene3D" id="1.10.10.10">
    <property type="entry name" value="Winged helix-like DNA-binding domain superfamily/Winged helix DNA-binding domain"/>
    <property type="match status" value="1"/>
</dbReference>
<keyword evidence="1" id="KW-0805">Transcription regulation</keyword>
<reference evidence="5 6" key="1">
    <citation type="submission" date="2011-08" db="EMBL/GenBank/DDBJ databases">
        <authorList>
            <person name="Lin Y."/>
            <person name="Hao X."/>
            <person name="Johnstone L."/>
            <person name="Miller S.J."/>
            <person name="Wei G."/>
            <person name="Rensing C."/>
        </authorList>
    </citation>
    <scope>NUCLEOTIDE SEQUENCE [LARGE SCALE GENOMIC DNA]</scope>
    <source>
        <strain evidence="5 6">K42</strain>
    </source>
</reference>
<dbReference type="InterPro" id="IPR000792">
    <property type="entry name" value="Tscrpt_reg_LuxR_C"/>
</dbReference>
<dbReference type="SUPFAM" id="SSF46894">
    <property type="entry name" value="C-terminal effector domain of the bipartite response regulators"/>
    <property type="match status" value="1"/>
</dbReference>
<keyword evidence="6" id="KW-1185">Reference proteome</keyword>
<dbReference type="CDD" id="cd06170">
    <property type="entry name" value="LuxR_C_like"/>
    <property type="match status" value="1"/>
</dbReference>
<dbReference type="RefSeq" id="WP_007506337.1">
    <property type="nucleotide sequence ID" value="NZ_AGBF01000418.1"/>
</dbReference>
<protein>
    <submittedName>
        <fullName evidence="5">LuxR family transcriptional regulator</fullName>
    </submittedName>
</protein>
<accession>G2GPR1</accession>
<dbReference type="EMBL" id="AGBF01000418">
    <property type="protein sequence ID" value="EGX54507.1"/>
    <property type="molecule type" value="Genomic_DNA"/>
</dbReference>
<dbReference type="PATRIC" id="fig|700597.3.peg.7257"/>
<evidence type="ECO:0000259" key="4">
    <source>
        <dbReference type="PROSITE" id="PS50043"/>
    </source>
</evidence>
<keyword evidence="3" id="KW-0804">Transcription</keyword>
<dbReference type="PRINTS" id="PR00038">
    <property type="entry name" value="HTHLUXR"/>
</dbReference>
<evidence type="ECO:0000313" key="6">
    <source>
        <dbReference type="Proteomes" id="UP000004217"/>
    </source>
</evidence>
<dbReference type="InterPro" id="IPR016032">
    <property type="entry name" value="Sig_transdc_resp-reg_C-effctor"/>
</dbReference>
<dbReference type="AlphaFoldDB" id="G2GPR1"/>
<evidence type="ECO:0000256" key="3">
    <source>
        <dbReference type="ARBA" id="ARBA00023163"/>
    </source>
</evidence>
<feature type="non-terminal residue" evidence="5">
    <location>
        <position position="1"/>
    </location>
</feature>
<dbReference type="PANTHER" id="PTHR44688">
    <property type="entry name" value="DNA-BINDING TRANSCRIPTIONAL ACTIVATOR DEVR_DOSR"/>
    <property type="match status" value="1"/>
</dbReference>
<evidence type="ECO:0000256" key="2">
    <source>
        <dbReference type="ARBA" id="ARBA00023125"/>
    </source>
</evidence>
<dbReference type="SMART" id="SM00421">
    <property type="entry name" value="HTH_LUXR"/>
    <property type="match status" value="1"/>
</dbReference>
<dbReference type="GO" id="GO:0006355">
    <property type="term" value="P:regulation of DNA-templated transcription"/>
    <property type="evidence" value="ECO:0007669"/>
    <property type="project" value="InterPro"/>
</dbReference>
<comment type="caution">
    <text evidence="5">The sequence shown here is derived from an EMBL/GenBank/DDBJ whole genome shotgun (WGS) entry which is preliminary data.</text>
</comment>
<keyword evidence="2" id="KW-0238">DNA-binding</keyword>
<dbReference type="OrthoDB" id="134985at2"/>
<organism evidence="5 6">
    <name type="scientific">Streptomyces zinciresistens K42</name>
    <dbReference type="NCBI Taxonomy" id="700597"/>
    <lineage>
        <taxon>Bacteria</taxon>
        <taxon>Bacillati</taxon>
        <taxon>Actinomycetota</taxon>
        <taxon>Actinomycetes</taxon>
        <taxon>Kitasatosporales</taxon>
        <taxon>Streptomycetaceae</taxon>
        <taxon>Streptomyces</taxon>
    </lineage>
</organism>
<dbReference type="Pfam" id="PF00196">
    <property type="entry name" value="GerE"/>
    <property type="match status" value="1"/>
</dbReference>
<dbReference type="Proteomes" id="UP000004217">
    <property type="component" value="Unassembled WGS sequence"/>
</dbReference>
<proteinExistence type="predicted"/>
<gene>
    <name evidence="5" type="ORF">SZN_37626</name>
</gene>